<feature type="transmembrane region" description="Helical" evidence="6">
    <location>
        <begin position="343"/>
        <end position="363"/>
    </location>
</feature>
<comment type="subcellular location">
    <subcellularLocation>
        <location evidence="1">Cell membrane</location>
        <topology evidence="1">Multi-pass membrane protein</topology>
    </subcellularLocation>
</comment>
<keyword evidence="5 6" id="KW-0472">Membrane</keyword>
<evidence type="ECO:0000256" key="2">
    <source>
        <dbReference type="ARBA" id="ARBA00022475"/>
    </source>
</evidence>
<dbReference type="EMBL" id="BMMZ01000007">
    <property type="protein sequence ID" value="GGL69409.1"/>
    <property type="molecule type" value="Genomic_DNA"/>
</dbReference>
<dbReference type="InterPro" id="IPR050189">
    <property type="entry name" value="MFS_Efflux_Transporters"/>
</dbReference>
<dbReference type="Pfam" id="PF07690">
    <property type="entry name" value="MFS_1"/>
    <property type="match status" value="1"/>
</dbReference>
<organism evidence="8 9">
    <name type="scientific">Microlunatus endophyticus</name>
    <dbReference type="NCBI Taxonomy" id="1716077"/>
    <lineage>
        <taxon>Bacteria</taxon>
        <taxon>Bacillati</taxon>
        <taxon>Actinomycetota</taxon>
        <taxon>Actinomycetes</taxon>
        <taxon>Propionibacteriales</taxon>
        <taxon>Propionibacteriaceae</taxon>
        <taxon>Microlunatus</taxon>
    </lineage>
</organism>
<dbReference type="InterPro" id="IPR020846">
    <property type="entry name" value="MFS_dom"/>
</dbReference>
<dbReference type="PANTHER" id="PTHR43124">
    <property type="entry name" value="PURINE EFFLUX PUMP PBUE"/>
    <property type="match status" value="1"/>
</dbReference>
<evidence type="ECO:0000259" key="7">
    <source>
        <dbReference type="PROSITE" id="PS50850"/>
    </source>
</evidence>
<gene>
    <name evidence="8" type="ORF">GCM10011575_30030</name>
</gene>
<comment type="caution">
    <text evidence="8">The sequence shown here is derived from an EMBL/GenBank/DDBJ whole genome shotgun (WGS) entry which is preliminary data.</text>
</comment>
<dbReference type="RefSeq" id="WP_188896188.1">
    <property type="nucleotide sequence ID" value="NZ_BMMZ01000007.1"/>
</dbReference>
<evidence type="ECO:0000256" key="4">
    <source>
        <dbReference type="ARBA" id="ARBA00022989"/>
    </source>
</evidence>
<keyword evidence="3 6" id="KW-0812">Transmembrane</keyword>
<feature type="domain" description="Major facilitator superfamily (MFS) profile" evidence="7">
    <location>
        <begin position="1"/>
        <end position="390"/>
    </location>
</feature>
<name>A0A917SBN9_9ACTN</name>
<feature type="transmembrane region" description="Helical" evidence="6">
    <location>
        <begin position="303"/>
        <end position="331"/>
    </location>
</feature>
<dbReference type="Proteomes" id="UP000613840">
    <property type="component" value="Unassembled WGS sequence"/>
</dbReference>
<dbReference type="PANTHER" id="PTHR43124:SF3">
    <property type="entry name" value="CHLORAMPHENICOL EFFLUX PUMP RV0191"/>
    <property type="match status" value="1"/>
</dbReference>
<sequence length="394" mass="39351">MDSGSSTLQRRFVGLNSLTGLTFGFTAPVTAVLAGQLGASPFAAGLVVASLTAVVFLCDIFGTRLLPFLEPRRAISAGLLLWGVGSFVSAVAPDVQMLTAARIGQGFGLAMQAAAAPQLAIRLAGNGRVGAAVGRFQAAMTAGSAIAPLTGGLVTAIGIGTTGNRLAFAICGILAVIAAAFAWFVLPTVRPLLRPRLSRPRLPGLSVSPRSITALLVSSVGQGARGAVSLTLVPLIAAGSMGLAGPRVGVFLTTAYLTEVAITAIGGGWSDRHGRRPVVLLGTGAGIFAMILLGVAVRTGSMVAFFAATLPIGIAGGCMLGLLPAVLVDLAGGPEAGLSANRIARDFGSTSCTVIIGAITGLAGTTGGLITGVLMFVVVAIGIRVIGETRALQS</sequence>
<keyword evidence="2" id="KW-1003">Cell membrane</keyword>
<feature type="transmembrane region" description="Helical" evidence="6">
    <location>
        <begin position="166"/>
        <end position="193"/>
    </location>
</feature>
<evidence type="ECO:0000256" key="1">
    <source>
        <dbReference type="ARBA" id="ARBA00004651"/>
    </source>
</evidence>
<feature type="transmembrane region" description="Helical" evidence="6">
    <location>
        <begin position="42"/>
        <end position="62"/>
    </location>
</feature>
<evidence type="ECO:0000313" key="9">
    <source>
        <dbReference type="Proteomes" id="UP000613840"/>
    </source>
</evidence>
<dbReference type="SUPFAM" id="SSF103473">
    <property type="entry name" value="MFS general substrate transporter"/>
    <property type="match status" value="1"/>
</dbReference>
<evidence type="ECO:0000313" key="8">
    <source>
        <dbReference type="EMBL" id="GGL69409.1"/>
    </source>
</evidence>
<feature type="transmembrane region" description="Helical" evidence="6">
    <location>
        <begin position="136"/>
        <end position="160"/>
    </location>
</feature>
<keyword evidence="9" id="KW-1185">Reference proteome</keyword>
<feature type="transmembrane region" description="Helical" evidence="6">
    <location>
        <begin position="369"/>
        <end position="387"/>
    </location>
</feature>
<keyword evidence="4 6" id="KW-1133">Transmembrane helix</keyword>
<protein>
    <recommendedName>
        <fullName evidence="7">Major facilitator superfamily (MFS) profile domain-containing protein</fullName>
    </recommendedName>
</protein>
<feature type="transmembrane region" description="Helical" evidence="6">
    <location>
        <begin position="248"/>
        <end position="266"/>
    </location>
</feature>
<evidence type="ECO:0000256" key="3">
    <source>
        <dbReference type="ARBA" id="ARBA00022692"/>
    </source>
</evidence>
<feature type="transmembrane region" description="Helical" evidence="6">
    <location>
        <begin position="12"/>
        <end position="36"/>
    </location>
</feature>
<dbReference type="PROSITE" id="PS50850">
    <property type="entry name" value="MFS"/>
    <property type="match status" value="1"/>
</dbReference>
<evidence type="ECO:0000256" key="5">
    <source>
        <dbReference type="ARBA" id="ARBA00023136"/>
    </source>
</evidence>
<reference evidence="8" key="2">
    <citation type="submission" date="2020-09" db="EMBL/GenBank/DDBJ databases">
        <authorList>
            <person name="Sun Q."/>
            <person name="Zhou Y."/>
        </authorList>
    </citation>
    <scope>NUCLEOTIDE SEQUENCE</scope>
    <source>
        <strain evidence="8">CGMCC 4.7306</strain>
    </source>
</reference>
<dbReference type="AlphaFoldDB" id="A0A917SBN9"/>
<dbReference type="GO" id="GO:0005886">
    <property type="term" value="C:plasma membrane"/>
    <property type="evidence" value="ECO:0007669"/>
    <property type="project" value="UniProtKB-SubCell"/>
</dbReference>
<dbReference type="GO" id="GO:0022857">
    <property type="term" value="F:transmembrane transporter activity"/>
    <property type="evidence" value="ECO:0007669"/>
    <property type="project" value="InterPro"/>
</dbReference>
<dbReference type="InterPro" id="IPR036259">
    <property type="entry name" value="MFS_trans_sf"/>
</dbReference>
<feature type="transmembrane region" description="Helical" evidence="6">
    <location>
        <begin position="74"/>
        <end position="92"/>
    </location>
</feature>
<accession>A0A917SBN9</accession>
<proteinExistence type="predicted"/>
<feature type="transmembrane region" description="Helical" evidence="6">
    <location>
        <begin position="278"/>
        <end position="297"/>
    </location>
</feature>
<reference evidence="8" key="1">
    <citation type="journal article" date="2014" name="Int. J. Syst. Evol. Microbiol.">
        <title>Complete genome sequence of Corynebacterium casei LMG S-19264T (=DSM 44701T), isolated from a smear-ripened cheese.</title>
        <authorList>
            <consortium name="US DOE Joint Genome Institute (JGI-PGF)"/>
            <person name="Walter F."/>
            <person name="Albersmeier A."/>
            <person name="Kalinowski J."/>
            <person name="Ruckert C."/>
        </authorList>
    </citation>
    <scope>NUCLEOTIDE SEQUENCE</scope>
    <source>
        <strain evidence="8">CGMCC 4.7306</strain>
    </source>
</reference>
<dbReference type="InterPro" id="IPR011701">
    <property type="entry name" value="MFS"/>
</dbReference>
<dbReference type="Gene3D" id="1.20.1250.20">
    <property type="entry name" value="MFS general substrate transporter like domains"/>
    <property type="match status" value="2"/>
</dbReference>
<evidence type="ECO:0000256" key="6">
    <source>
        <dbReference type="SAM" id="Phobius"/>
    </source>
</evidence>